<gene>
    <name evidence="2" type="primary">Acey_s0653.g1174</name>
    <name evidence="2" type="ORF">Y032_0653g1174</name>
</gene>
<dbReference type="Proteomes" id="UP000024635">
    <property type="component" value="Unassembled WGS sequence"/>
</dbReference>
<accession>A0A016WJR3</accession>
<comment type="caution">
    <text evidence="2">The sequence shown here is derived from an EMBL/GenBank/DDBJ whole genome shotgun (WGS) entry which is preliminary data.</text>
</comment>
<protein>
    <submittedName>
        <fullName evidence="2">Uncharacterized protein</fullName>
    </submittedName>
</protein>
<dbReference type="EMBL" id="JARK01000253">
    <property type="protein sequence ID" value="EYC39507.1"/>
    <property type="molecule type" value="Genomic_DNA"/>
</dbReference>
<sequence length="126" mass="14845">MTLITILLYWMRICFDKGDNWCEQEGNALSLIFAHDVFIPTDSEQSIMFGIEFKQIHHLRINFLMDEPGILLEYAFTTDMIPGISHSMHLRSYEEVGMDPSKLKIHVIKERYCEGRILSVRTFRFI</sequence>
<organism evidence="2 3">
    <name type="scientific">Ancylostoma ceylanicum</name>
    <dbReference type="NCBI Taxonomy" id="53326"/>
    <lineage>
        <taxon>Eukaryota</taxon>
        <taxon>Metazoa</taxon>
        <taxon>Ecdysozoa</taxon>
        <taxon>Nematoda</taxon>
        <taxon>Chromadorea</taxon>
        <taxon>Rhabditida</taxon>
        <taxon>Rhabditina</taxon>
        <taxon>Rhabditomorpha</taxon>
        <taxon>Strongyloidea</taxon>
        <taxon>Ancylostomatidae</taxon>
        <taxon>Ancylostomatinae</taxon>
        <taxon>Ancylostoma</taxon>
    </lineage>
</organism>
<dbReference type="AlphaFoldDB" id="A0A016WJR3"/>
<evidence type="ECO:0000313" key="3">
    <source>
        <dbReference type="Proteomes" id="UP000024635"/>
    </source>
</evidence>
<name>A0A016WJR3_9BILA</name>
<evidence type="ECO:0000313" key="2">
    <source>
        <dbReference type="EMBL" id="EYC39507.1"/>
    </source>
</evidence>
<feature type="signal peptide" evidence="1">
    <location>
        <begin position="1"/>
        <end position="18"/>
    </location>
</feature>
<proteinExistence type="predicted"/>
<keyword evidence="3" id="KW-1185">Reference proteome</keyword>
<keyword evidence="1" id="KW-0732">Signal</keyword>
<dbReference type="OrthoDB" id="5864477at2759"/>
<evidence type="ECO:0000256" key="1">
    <source>
        <dbReference type="SAM" id="SignalP"/>
    </source>
</evidence>
<feature type="chain" id="PRO_5001491888" evidence="1">
    <location>
        <begin position="19"/>
        <end position="126"/>
    </location>
</feature>
<reference evidence="3" key="1">
    <citation type="journal article" date="2015" name="Nat. Genet.">
        <title>The genome and transcriptome of the zoonotic hookworm Ancylostoma ceylanicum identify infection-specific gene families.</title>
        <authorList>
            <person name="Schwarz E.M."/>
            <person name="Hu Y."/>
            <person name="Antoshechkin I."/>
            <person name="Miller M.M."/>
            <person name="Sternberg P.W."/>
            <person name="Aroian R.V."/>
        </authorList>
    </citation>
    <scope>NUCLEOTIDE SEQUENCE</scope>
    <source>
        <strain evidence="3">HY135</strain>
    </source>
</reference>